<sequence>MPTTTTHTLAVPGAVLTYDIREPDRPGDHPPLFIFGSPMGASGFEQLALHFDDRVVITYDPRMTERSHLEDGGTVSTETHGDDLHRVAEAAGLGTVDAFGSSGGAVSALPWVLQHPDEIRTLVAHEPPLAVLLEDADILLKVNADIVDTYRRRGFGPAMAKFIQLVSHPGPLPSDYLDGPDPDPAQFGLPTEDDGSRDDALLAYNMAMPPYNPDAAALISSGVRIVPAVGAEGEGAMARRGGEAFARLLGIAPVTFPGDHGGFAANEWTPDNDPAAFAATLRHVLDSGGRTVPADGSLAAAETELQRAQLAGDVLALDSLLDADVVYIGPDGAEFGKAQDLESHSSGQLRLTRLDPVRSVARQFDSAGVTRTRVRIAGLAGGQAFEAEMVYTRTWLFEDGGWQVIQAQGVSVAREP</sequence>
<dbReference type="Pfam" id="PF14534">
    <property type="entry name" value="DUF4440"/>
    <property type="match status" value="1"/>
</dbReference>
<dbReference type="InterPro" id="IPR027843">
    <property type="entry name" value="DUF4440"/>
</dbReference>
<feature type="domain" description="DUF4440" evidence="2">
    <location>
        <begin position="298"/>
        <end position="404"/>
    </location>
</feature>
<evidence type="ECO:0000259" key="1">
    <source>
        <dbReference type="Pfam" id="PF00561"/>
    </source>
</evidence>
<name>A0A7M4DRT9_9MICO</name>
<proteinExistence type="predicted"/>
<dbReference type="RefSeq" id="WP_156743456.1">
    <property type="nucleotide sequence ID" value="NZ_CACRYJ010000068.1"/>
</dbReference>
<gene>
    <name evidence="3" type="ORF">HALOF300_04886</name>
</gene>
<keyword evidence="4" id="KW-1185">Reference proteome</keyword>
<dbReference type="AlphaFoldDB" id="A0A7M4DRT9"/>
<feature type="domain" description="AB hydrolase-1" evidence="1">
    <location>
        <begin position="47"/>
        <end position="174"/>
    </location>
</feature>
<organism evidence="3 4">
    <name type="scientific">Occultella aeris</name>
    <dbReference type="NCBI Taxonomy" id="2761496"/>
    <lineage>
        <taxon>Bacteria</taxon>
        <taxon>Bacillati</taxon>
        <taxon>Actinomycetota</taxon>
        <taxon>Actinomycetes</taxon>
        <taxon>Micrococcales</taxon>
        <taxon>Ruaniaceae</taxon>
        <taxon>Occultella</taxon>
    </lineage>
</organism>
<dbReference type="Proteomes" id="UP000419743">
    <property type="component" value="Unassembled WGS sequence"/>
</dbReference>
<dbReference type="InterPro" id="IPR029058">
    <property type="entry name" value="AB_hydrolase_fold"/>
</dbReference>
<dbReference type="Gene3D" id="3.10.450.50">
    <property type="match status" value="1"/>
</dbReference>
<dbReference type="Pfam" id="PF00561">
    <property type="entry name" value="Abhydrolase_1"/>
    <property type="match status" value="1"/>
</dbReference>
<dbReference type="InterPro" id="IPR032710">
    <property type="entry name" value="NTF2-like_dom_sf"/>
</dbReference>
<dbReference type="EMBL" id="CACRYJ010000068">
    <property type="protein sequence ID" value="VZO40183.1"/>
    <property type="molecule type" value="Genomic_DNA"/>
</dbReference>
<dbReference type="InterPro" id="IPR000073">
    <property type="entry name" value="AB_hydrolase_1"/>
</dbReference>
<evidence type="ECO:0000259" key="2">
    <source>
        <dbReference type="Pfam" id="PF14534"/>
    </source>
</evidence>
<dbReference type="SUPFAM" id="SSF54427">
    <property type="entry name" value="NTF2-like"/>
    <property type="match status" value="1"/>
</dbReference>
<keyword evidence="3" id="KW-0378">Hydrolase</keyword>
<accession>A0A7M4DRT9</accession>
<comment type="caution">
    <text evidence="3">The sequence shown here is derived from an EMBL/GenBank/DDBJ whole genome shotgun (WGS) entry which is preliminary data.</text>
</comment>
<evidence type="ECO:0000313" key="3">
    <source>
        <dbReference type="EMBL" id="VZO40183.1"/>
    </source>
</evidence>
<dbReference type="SUPFAM" id="SSF53474">
    <property type="entry name" value="alpha/beta-Hydrolases"/>
    <property type="match status" value="1"/>
</dbReference>
<reference evidence="3 4" key="1">
    <citation type="submission" date="2019-11" db="EMBL/GenBank/DDBJ databases">
        <authorList>
            <person name="Criscuolo A."/>
        </authorList>
    </citation>
    <scope>NUCLEOTIDE SEQUENCE [LARGE SCALE GENOMIC DNA]</scope>
    <source>
        <strain evidence="3">CIP111667</strain>
    </source>
</reference>
<dbReference type="Gene3D" id="3.40.50.1820">
    <property type="entry name" value="alpha/beta hydrolase"/>
    <property type="match status" value="1"/>
</dbReference>
<protein>
    <submittedName>
        <fullName evidence="3">Alpha/beta hydrolase family protein</fullName>
    </submittedName>
</protein>
<evidence type="ECO:0000313" key="4">
    <source>
        <dbReference type="Proteomes" id="UP000419743"/>
    </source>
</evidence>
<dbReference type="GO" id="GO:0016787">
    <property type="term" value="F:hydrolase activity"/>
    <property type="evidence" value="ECO:0007669"/>
    <property type="project" value="UniProtKB-KW"/>
</dbReference>